<proteinExistence type="predicted"/>
<evidence type="ECO:0000313" key="1">
    <source>
        <dbReference type="EMBL" id="QOW60159.1"/>
    </source>
</evidence>
<dbReference type="EMBL" id="CP061839">
    <property type="protein sequence ID" value="QOW60159.1"/>
    <property type="molecule type" value="Genomic_DNA"/>
</dbReference>
<dbReference type="RefSeq" id="WP_194075752.1">
    <property type="nucleotide sequence ID" value="NZ_CP061839.1"/>
</dbReference>
<dbReference type="SUPFAM" id="SSF50998">
    <property type="entry name" value="Quinoprotein alcohol dehydrogenase-like"/>
    <property type="match status" value="1"/>
</dbReference>
<gene>
    <name evidence="1" type="ORF">IFE08_09965</name>
</gene>
<dbReference type="InterPro" id="IPR015943">
    <property type="entry name" value="WD40/YVTN_repeat-like_dom_sf"/>
</dbReference>
<evidence type="ECO:0000313" key="2">
    <source>
        <dbReference type="Proteomes" id="UP000593915"/>
    </source>
</evidence>
<organism evidence="1 2">
    <name type="scientific">Treponema pedis</name>
    <dbReference type="NCBI Taxonomy" id="409322"/>
    <lineage>
        <taxon>Bacteria</taxon>
        <taxon>Pseudomonadati</taxon>
        <taxon>Spirochaetota</taxon>
        <taxon>Spirochaetia</taxon>
        <taxon>Spirochaetales</taxon>
        <taxon>Treponemataceae</taxon>
        <taxon>Treponema</taxon>
    </lineage>
</organism>
<protein>
    <submittedName>
        <fullName evidence="1">Uncharacterized protein</fullName>
    </submittedName>
</protein>
<dbReference type="Gene3D" id="2.130.10.10">
    <property type="entry name" value="YVTN repeat-like/Quinoprotein amine dehydrogenase"/>
    <property type="match status" value="1"/>
</dbReference>
<dbReference type="AlphaFoldDB" id="A0A7S6WNC5"/>
<dbReference type="Proteomes" id="UP000593915">
    <property type="component" value="Chromosome"/>
</dbReference>
<reference evidence="1 2" key="1">
    <citation type="submission" date="2020-09" db="EMBL/GenBank/DDBJ databases">
        <title>Characterization of Treponema spp. from bovine digital dermatitis in Korea.</title>
        <authorList>
            <person name="Espiritu H.M."/>
            <person name="Cho Y.I."/>
            <person name="Mamuad L."/>
        </authorList>
    </citation>
    <scope>NUCLEOTIDE SEQUENCE [LARGE SCALE GENOMIC DNA]</scope>
    <source>
        <strain evidence="1 2">KS1</strain>
    </source>
</reference>
<name>A0A7S6WNC5_9SPIR</name>
<accession>A0A7S6WNC5</accession>
<dbReference type="InterPro" id="IPR011047">
    <property type="entry name" value="Quinoprotein_ADH-like_sf"/>
</dbReference>
<sequence>MKAYPLLLEGISFRAHNIIGIYRIKEKIAVLHCAFSFADAEQSAEDKRKPNYILLDLFSEDFKEHSKTHLCFYEQGFVSALDSELYEEKGKFILNTKAYKGFAPTIAKLIEVSDTSLAEIGQAPMPIARIYNDRKIYPFDNVEVYMHSPFMMACRNNCSGEILWETKIGAYLYTEVKAESGILYFGTDGKGGKFWAVNLLDGSTVYNYNSRGTSNFLFYRDYVLLSNEKNKPILLHRKDGTLVKALEFGDYKITVYQQMIIVKDRLYAIASKKDTVYAVYTDLV</sequence>